<evidence type="ECO:0000313" key="2">
    <source>
        <dbReference type="EMBL" id="MFD1783667.1"/>
    </source>
</evidence>
<keyword evidence="3" id="KW-1185">Reference proteome</keyword>
<name>A0ABW4N1E8_9CAUL</name>
<dbReference type="Proteomes" id="UP001597237">
    <property type="component" value="Unassembled WGS sequence"/>
</dbReference>
<protein>
    <submittedName>
        <fullName evidence="2">Uncharacterized protein</fullName>
    </submittedName>
</protein>
<feature type="signal peptide" evidence="1">
    <location>
        <begin position="1"/>
        <end position="23"/>
    </location>
</feature>
<reference evidence="3" key="1">
    <citation type="journal article" date="2019" name="Int. J. Syst. Evol. Microbiol.">
        <title>The Global Catalogue of Microorganisms (GCM) 10K type strain sequencing project: providing services to taxonomists for standard genome sequencing and annotation.</title>
        <authorList>
            <consortium name="The Broad Institute Genomics Platform"/>
            <consortium name="The Broad Institute Genome Sequencing Center for Infectious Disease"/>
            <person name="Wu L."/>
            <person name="Ma J."/>
        </authorList>
    </citation>
    <scope>NUCLEOTIDE SEQUENCE [LARGE SCALE GENOMIC DNA]</scope>
    <source>
        <strain evidence="3">DFY28</strain>
    </source>
</reference>
<evidence type="ECO:0000313" key="3">
    <source>
        <dbReference type="Proteomes" id="UP001597237"/>
    </source>
</evidence>
<keyword evidence="1" id="KW-0732">Signal</keyword>
<proteinExistence type="predicted"/>
<organism evidence="2 3">
    <name type="scientific">Phenylobacterium terrae</name>
    <dbReference type="NCBI Taxonomy" id="2665495"/>
    <lineage>
        <taxon>Bacteria</taxon>
        <taxon>Pseudomonadati</taxon>
        <taxon>Pseudomonadota</taxon>
        <taxon>Alphaproteobacteria</taxon>
        <taxon>Caulobacterales</taxon>
        <taxon>Caulobacteraceae</taxon>
        <taxon>Phenylobacterium</taxon>
    </lineage>
</organism>
<dbReference type="EMBL" id="JBHUEY010000001">
    <property type="protein sequence ID" value="MFD1783667.1"/>
    <property type="molecule type" value="Genomic_DNA"/>
</dbReference>
<accession>A0ABW4N1E8</accession>
<sequence length="139" mass="17442">MKKMLLSLAAVSALASVALPAAAQPWDDRYDDRRYDDRWDNRWDDRRDRYEDRWDGDRRFDVTDRLQVRIERSFRNGRITRQEYYSLRNQVREVERLEFAYLRDGRLSRWEADDLRRRANYIENRLRRERQDRDWGFYR</sequence>
<gene>
    <name evidence="2" type="ORF">ACFSC0_09705</name>
</gene>
<comment type="caution">
    <text evidence="2">The sequence shown here is derived from an EMBL/GenBank/DDBJ whole genome shotgun (WGS) entry which is preliminary data.</text>
</comment>
<evidence type="ECO:0000256" key="1">
    <source>
        <dbReference type="SAM" id="SignalP"/>
    </source>
</evidence>
<feature type="chain" id="PRO_5046322632" evidence="1">
    <location>
        <begin position="24"/>
        <end position="139"/>
    </location>
</feature>
<dbReference type="RefSeq" id="WP_377283141.1">
    <property type="nucleotide sequence ID" value="NZ_JBHRSI010000008.1"/>
</dbReference>